<protein>
    <submittedName>
        <fullName evidence="1">Uncharacterized protein</fullName>
    </submittedName>
</protein>
<dbReference type="EMBL" id="UINC01099596">
    <property type="protein sequence ID" value="SVC58987.1"/>
    <property type="molecule type" value="Genomic_DNA"/>
</dbReference>
<gene>
    <name evidence="1" type="ORF">METZ01_LOCUS311841</name>
</gene>
<organism evidence="1">
    <name type="scientific">marine metagenome</name>
    <dbReference type="NCBI Taxonomy" id="408172"/>
    <lineage>
        <taxon>unclassified sequences</taxon>
        <taxon>metagenomes</taxon>
        <taxon>ecological metagenomes</taxon>
    </lineage>
</organism>
<reference evidence="1" key="1">
    <citation type="submission" date="2018-05" db="EMBL/GenBank/DDBJ databases">
        <authorList>
            <person name="Lanie J.A."/>
            <person name="Ng W.-L."/>
            <person name="Kazmierczak K.M."/>
            <person name="Andrzejewski T.M."/>
            <person name="Davidsen T.M."/>
            <person name="Wayne K.J."/>
            <person name="Tettelin H."/>
            <person name="Glass J.I."/>
            <person name="Rusch D."/>
            <person name="Podicherti R."/>
            <person name="Tsui H.-C.T."/>
            <person name="Winkler M.E."/>
        </authorList>
    </citation>
    <scope>NUCLEOTIDE SEQUENCE</scope>
</reference>
<name>A0A382NFG9_9ZZZZ</name>
<sequence>MIKSLYYLGGNLMKESREVFVGLVTTALMTVSVTVSAQEGSSVVEASGRPAADTISDFRAYEPLDVSTQVRWWRNFSARTKQSPSTKQSCSACGFVLGVGLGFVVHESGHLLANGVLGTDVYFKKVTAAGLPFFAIAHREVLSQRQEFAVSSAGFLAQFAAVEWVLTRTPELRGRPASVSKGVLAFHLGTSAMYGIAGLGHLGPLERDTRGMATSLGIDEQWVGVAVLAPAILDTYRYFRPSSKWARWASRISKIVILIPLFTYLS</sequence>
<accession>A0A382NFG9</accession>
<dbReference type="AlphaFoldDB" id="A0A382NFG9"/>
<evidence type="ECO:0000313" key="1">
    <source>
        <dbReference type="EMBL" id="SVC58987.1"/>
    </source>
</evidence>
<proteinExistence type="predicted"/>